<evidence type="ECO:0000313" key="1">
    <source>
        <dbReference type="EMBL" id="MPC91654.1"/>
    </source>
</evidence>
<accession>A0A5B7JH50</accession>
<keyword evidence="2" id="KW-1185">Reference proteome</keyword>
<reference evidence="1 2" key="1">
    <citation type="submission" date="2019-05" db="EMBL/GenBank/DDBJ databases">
        <title>Another draft genome of Portunus trituberculatus and its Hox gene families provides insights of decapod evolution.</title>
        <authorList>
            <person name="Jeong J.-H."/>
            <person name="Song I."/>
            <person name="Kim S."/>
            <person name="Choi T."/>
            <person name="Kim D."/>
            <person name="Ryu S."/>
            <person name="Kim W."/>
        </authorList>
    </citation>
    <scope>NUCLEOTIDE SEQUENCE [LARGE SCALE GENOMIC DNA]</scope>
    <source>
        <tissue evidence="1">Muscle</tissue>
    </source>
</reference>
<name>A0A5B7JH50_PORTR</name>
<dbReference type="EMBL" id="VSRR010088565">
    <property type="protein sequence ID" value="MPC91654.1"/>
    <property type="molecule type" value="Genomic_DNA"/>
</dbReference>
<dbReference type="Proteomes" id="UP000324222">
    <property type="component" value="Unassembled WGS sequence"/>
</dbReference>
<dbReference type="AlphaFoldDB" id="A0A5B7JH50"/>
<evidence type="ECO:0000313" key="2">
    <source>
        <dbReference type="Proteomes" id="UP000324222"/>
    </source>
</evidence>
<sequence length="118" mass="12921">MVGNSHALFGRSRYFDPPNGEVARGKREGSRAARGRGASTYVLCVTFAINDWNTEHSIVRTCECCTVTCWCLPGCVPKSEPHQGYHATCVTTLPTNVCICNVSVLGMFSLDFIFGVRI</sequence>
<gene>
    <name evidence="1" type="ORF">E2C01_086706</name>
</gene>
<organism evidence="1 2">
    <name type="scientific">Portunus trituberculatus</name>
    <name type="common">Swimming crab</name>
    <name type="synonym">Neptunus trituberculatus</name>
    <dbReference type="NCBI Taxonomy" id="210409"/>
    <lineage>
        <taxon>Eukaryota</taxon>
        <taxon>Metazoa</taxon>
        <taxon>Ecdysozoa</taxon>
        <taxon>Arthropoda</taxon>
        <taxon>Crustacea</taxon>
        <taxon>Multicrustacea</taxon>
        <taxon>Malacostraca</taxon>
        <taxon>Eumalacostraca</taxon>
        <taxon>Eucarida</taxon>
        <taxon>Decapoda</taxon>
        <taxon>Pleocyemata</taxon>
        <taxon>Brachyura</taxon>
        <taxon>Eubrachyura</taxon>
        <taxon>Portunoidea</taxon>
        <taxon>Portunidae</taxon>
        <taxon>Portuninae</taxon>
        <taxon>Portunus</taxon>
    </lineage>
</organism>
<comment type="caution">
    <text evidence="1">The sequence shown here is derived from an EMBL/GenBank/DDBJ whole genome shotgun (WGS) entry which is preliminary data.</text>
</comment>
<proteinExistence type="predicted"/>
<protein>
    <submittedName>
        <fullName evidence="1">Uncharacterized protein</fullName>
    </submittedName>
</protein>